<accession>A0A285REH1</accession>
<evidence type="ECO:0000256" key="2">
    <source>
        <dbReference type="SAM" id="Phobius"/>
    </source>
</evidence>
<dbReference type="OrthoDB" id="47652at2"/>
<evidence type="ECO:0000256" key="1">
    <source>
        <dbReference type="ARBA" id="ARBA00010894"/>
    </source>
</evidence>
<evidence type="ECO:0000313" key="4">
    <source>
        <dbReference type="Proteomes" id="UP000219636"/>
    </source>
</evidence>
<dbReference type="RefSeq" id="WP_097072061.1">
    <property type="nucleotide sequence ID" value="NZ_OBMQ01000001.1"/>
</dbReference>
<dbReference type="InterPro" id="IPR003425">
    <property type="entry name" value="CCB3/YggT"/>
</dbReference>
<gene>
    <name evidence="3" type="ORF">SAMN05880501_101508</name>
</gene>
<keyword evidence="2" id="KW-0812">Transmembrane</keyword>
<protein>
    <submittedName>
        <fullName evidence="3">YggT family protein</fullName>
    </submittedName>
</protein>
<dbReference type="AlphaFoldDB" id="A0A285REH1"/>
<sequence length="93" mass="10828">MLYYSIINFIAAAFTIYQFMIIIYIFMSWVPSVRSSTVGEYLGKLVEPYLGIFRKFIPPIGMIDISPIVALLLLRYIQMGLLIVVEKIYFMFV</sequence>
<dbReference type="PANTHER" id="PTHR33219">
    <property type="entry name" value="YLMG HOMOLOG PROTEIN 2, CHLOROPLASTIC"/>
    <property type="match status" value="1"/>
</dbReference>
<dbReference type="PANTHER" id="PTHR33219:SF14">
    <property type="entry name" value="PROTEIN COFACTOR ASSEMBLY OF COMPLEX C SUBUNIT B CCB3, CHLOROPLASTIC-RELATED"/>
    <property type="match status" value="1"/>
</dbReference>
<keyword evidence="2" id="KW-1133">Transmembrane helix</keyword>
<keyword evidence="4" id="KW-1185">Reference proteome</keyword>
<organism evidence="3 4">
    <name type="scientific">Ureibacillus xyleni</name>
    <dbReference type="NCBI Taxonomy" id="614648"/>
    <lineage>
        <taxon>Bacteria</taxon>
        <taxon>Bacillati</taxon>
        <taxon>Bacillota</taxon>
        <taxon>Bacilli</taxon>
        <taxon>Bacillales</taxon>
        <taxon>Caryophanaceae</taxon>
        <taxon>Ureibacillus</taxon>
    </lineage>
</organism>
<dbReference type="Proteomes" id="UP000219636">
    <property type="component" value="Unassembled WGS sequence"/>
</dbReference>
<reference evidence="4" key="1">
    <citation type="submission" date="2017-08" db="EMBL/GenBank/DDBJ databases">
        <authorList>
            <person name="Varghese N."/>
            <person name="Submissions S."/>
        </authorList>
    </citation>
    <scope>NUCLEOTIDE SEQUENCE [LARGE SCALE GENOMIC DNA]</scope>
    <source>
        <strain evidence="4">JC22</strain>
    </source>
</reference>
<dbReference type="EMBL" id="OBMQ01000001">
    <property type="protein sequence ID" value="SOB92506.1"/>
    <property type="molecule type" value="Genomic_DNA"/>
</dbReference>
<keyword evidence="2" id="KW-0472">Membrane</keyword>
<name>A0A285REH1_9BACL</name>
<evidence type="ECO:0000313" key="3">
    <source>
        <dbReference type="EMBL" id="SOB92506.1"/>
    </source>
</evidence>
<dbReference type="GO" id="GO:0016020">
    <property type="term" value="C:membrane"/>
    <property type="evidence" value="ECO:0007669"/>
    <property type="project" value="InterPro"/>
</dbReference>
<dbReference type="Pfam" id="PF02325">
    <property type="entry name" value="CCB3_YggT"/>
    <property type="match status" value="1"/>
</dbReference>
<feature type="transmembrane region" description="Helical" evidence="2">
    <location>
        <begin position="7"/>
        <end position="27"/>
    </location>
</feature>
<proteinExistence type="inferred from homology"/>
<comment type="similarity">
    <text evidence="1">Belongs to the YggT family.</text>
</comment>
<feature type="transmembrane region" description="Helical" evidence="2">
    <location>
        <begin position="56"/>
        <end position="77"/>
    </location>
</feature>